<evidence type="ECO:0000313" key="2">
    <source>
        <dbReference type="EMBL" id="CAB4890156.1"/>
    </source>
</evidence>
<gene>
    <name evidence="2" type="ORF">UFOPK3495_00293</name>
    <name evidence="3" type="ORF">UFOPK4237_01127</name>
</gene>
<dbReference type="NCBIfam" id="NF041681">
    <property type="entry name" value="HGxxPAAW"/>
    <property type="match status" value="1"/>
</dbReference>
<accession>A0A6J7F3Q1</accession>
<keyword evidence="1" id="KW-0812">Transmembrane</keyword>
<evidence type="ECO:0000256" key="1">
    <source>
        <dbReference type="SAM" id="Phobius"/>
    </source>
</evidence>
<keyword evidence="1" id="KW-1133">Transmembrane helix</keyword>
<dbReference type="InterPro" id="IPR046550">
    <property type="entry name" value="DUF6704"/>
</dbReference>
<feature type="transmembrane region" description="Helical" evidence="1">
    <location>
        <begin position="43"/>
        <end position="62"/>
    </location>
</feature>
<evidence type="ECO:0000313" key="3">
    <source>
        <dbReference type="EMBL" id="CAB5040354.1"/>
    </source>
</evidence>
<organism evidence="2">
    <name type="scientific">freshwater metagenome</name>
    <dbReference type="NCBI Taxonomy" id="449393"/>
    <lineage>
        <taxon>unclassified sequences</taxon>
        <taxon>metagenomes</taxon>
        <taxon>ecological metagenomes</taxon>
    </lineage>
</organism>
<dbReference type="EMBL" id="CAFBMC010000009">
    <property type="protein sequence ID" value="CAB4890156.1"/>
    <property type="molecule type" value="Genomic_DNA"/>
</dbReference>
<proteinExistence type="predicted"/>
<dbReference type="Pfam" id="PF20447">
    <property type="entry name" value="DUF6704"/>
    <property type="match status" value="1"/>
</dbReference>
<feature type="transmembrane region" description="Helical" evidence="1">
    <location>
        <begin position="18"/>
        <end position="37"/>
    </location>
</feature>
<name>A0A6J7F3Q1_9ZZZZ</name>
<protein>
    <submittedName>
        <fullName evidence="2">Unannotated protein</fullName>
    </submittedName>
</protein>
<dbReference type="AlphaFoldDB" id="A0A6J7F3Q1"/>
<keyword evidence="1" id="KW-0472">Membrane</keyword>
<dbReference type="EMBL" id="CAFBPZ010000079">
    <property type="protein sequence ID" value="CAB5040354.1"/>
    <property type="molecule type" value="Genomic_DNA"/>
</dbReference>
<reference evidence="2" key="1">
    <citation type="submission" date="2020-05" db="EMBL/GenBank/DDBJ databases">
        <authorList>
            <person name="Chiriac C."/>
            <person name="Salcher M."/>
            <person name="Ghai R."/>
            <person name="Kavagutti S V."/>
        </authorList>
    </citation>
    <scope>NUCLEOTIDE SEQUENCE</scope>
</reference>
<sequence>MTQATTPVVAHGHGNTPAAWSAVAIIMIAFLVGTLGIMAGNWVVFWIGGALVVVGAIVGKVMQMMGLGQTPHA</sequence>